<feature type="compositionally biased region" description="Acidic residues" evidence="3">
    <location>
        <begin position="71"/>
        <end position="84"/>
    </location>
</feature>
<sequence>MATDADSSTGGDRDDDQYDEIEYDDDPPSLPRLLASLALGARSVGSLPLAREKKKEKNEGGGQRRRRGRDDDGEDPEDDDEEVDEFSFRMSLSEFAALNVDARTSLSSLLCRALRGVSRYSGDDDDRHQDADGDISNENDDDSGRFEYEFDDPELWERCADACDALYDRVSSYIASSTSRMYDDGVGGASSSLAALSAMADASRIARMNARGSHSRMTSALVDMERPQDVYMGFVSRPVQNDRSSPFVPYIVHDDVKRRAVEDGKYRREGHGLDRRDGSTSGGGGDDANGGYDVTRRRHSADMIAPSYHVDHPYREEIESLEYRHWQLDVSDVAHKNAEDIARDNNDNCNQGGGGGDGEHNDGVWINTEDDLARLVARIYGHDDEGGDGGSREIALDLEAHSHRTFAGYVCLIQLSIRRPATSSSPSSSPPNDGDREGRQSTSPTMTSSTMTTTERQPNASTGYDFLIDALALRHVIPQYLGPILADPDVVKVMHGADSDVPWLQRDFGCYVVNLFDTGRAARALKFPSAGLAYLLRKYVGFDSDKSHQLSDWRRRPLPDDMRSYAVSDTRYLLDVYDQLRLELVRCSSTTADCDVSIASVLDMSKRVCLIRYDKEAFRPMGYLTIMDGNRNGSRRRGARSKVASELSPQHEAALRSLYDWRDVTARLEDESVQYVCPNAALLRIASNRPATVEALQRLVNPLPPLVMRRSQEILDVIRVSTASSSPTLESGTKERVNDLTSKREATVVSKPTASVPTPTPTPSRSREMLSPILGRDALFQQAGWMSESDDDEEGRNILDVDAANEGYSSTLYSSHSIELSPPSLEVDSTVVVEKVGGTNKPSSRGASTDGLGTARAAGGCASIDEEIKVAKRSANFVRKELTKLNELGTEAKFGRGFSLIDLIRPIPQAEDVFFDREEDDGDSVGDKEPANNDDASVDDIPEEDEMVIPRSMREIYNLSNATRRTGKEKSISKLLQFPEHGTDEVQAFEEDDVEVAEAIIASRGGLAGGGKRQRTPPGKEGDIKLMIKMGWVKDRKDAESLAVVPGCPQPPEKEGRHHGHQQKKPNTAGGGPGGKGGGGGGSSGGKFDYYTSIGAGVGAFDPNAPPSKNPFFAGAAMSAASMLHGSEARGKSHKRKKKR</sequence>
<evidence type="ECO:0000259" key="5">
    <source>
        <dbReference type="PROSITE" id="PS50967"/>
    </source>
</evidence>
<evidence type="ECO:0000256" key="1">
    <source>
        <dbReference type="ARBA" id="ARBA00004123"/>
    </source>
</evidence>
<dbReference type="InterPro" id="IPR045092">
    <property type="entry name" value="Rrp6-like"/>
</dbReference>
<dbReference type="PANTHER" id="PTHR12124:SF47">
    <property type="entry name" value="EXOSOME COMPONENT 10"/>
    <property type="match status" value="1"/>
</dbReference>
<feature type="compositionally biased region" description="Polar residues" evidence="3">
    <location>
        <begin position="1"/>
        <end position="10"/>
    </location>
</feature>
<dbReference type="InterPro" id="IPR000253">
    <property type="entry name" value="FHA_dom"/>
</dbReference>
<feature type="region of interest" description="Disordered" evidence="3">
    <location>
        <begin position="342"/>
        <end position="363"/>
    </location>
</feature>
<dbReference type="Pfam" id="PF00570">
    <property type="entry name" value="HRDC"/>
    <property type="match status" value="1"/>
</dbReference>
<feature type="compositionally biased region" description="Basic and acidic residues" evidence="3">
    <location>
        <begin position="50"/>
        <end position="59"/>
    </location>
</feature>
<feature type="compositionally biased region" description="Basic and acidic residues" evidence="3">
    <location>
        <begin position="121"/>
        <end position="131"/>
    </location>
</feature>
<keyword evidence="7" id="KW-1185">Reference proteome</keyword>
<feature type="region of interest" description="Disordered" evidence="3">
    <location>
        <begin position="262"/>
        <end position="294"/>
    </location>
</feature>
<feature type="compositionally biased region" description="Basic and acidic residues" evidence="3">
    <location>
        <begin position="262"/>
        <end position="278"/>
    </location>
</feature>
<comment type="subcellular location">
    <subcellularLocation>
        <location evidence="1">Nucleus</location>
    </subcellularLocation>
</comment>
<gene>
    <name evidence="6" type="ORF">ACHAXA_006074</name>
</gene>
<evidence type="ECO:0000256" key="3">
    <source>
        <dbReference type="SAM" id="MobiDB-lite"/>
    </source>
</evidence>
<dbReference type="Gene3D" id="1.10.150.80">
    <property type="entry name" value="HRDC domain"/>
    <property type="match status" value="1"/>
</dbReference>
<dbReference type="Pfam" id="PF01612">
    <property type="entry name" value="DNA_pol_A_exo1"/>
    <property type="match status" value="1"/>
</dbReference>
<dbReference type="InterPro" id="IPR012337">
    <property type="entry name" value="RNaseH-like_sf"/>
</dbReference>
<dbReference type="SMART" id="SM00341">
    <property type="entry name" value="HRDC"/>
    <property type="match status" value="1"/>
</dbReference>
<reference evidence="6 7" key="1">
    <citation type="submission" date="2024-10" db="EMBL/GenBank/DDBJ databases">
        <title>Updated reference genomes for cyclostephanoid diatoms.</title>
        <authorList>
            <person name="Roberts W.R."/>
            <person name="Alverson A.J."/>
        </authorList>
    </citation>
    <scope>NUCLEOTIDE SEQUENCE [LARGE SCALE GENOMIC DNA]</scope>
    <source>
        <strain evidence="6 7">AJA228-03</strain>
    </source>
</reference>
<evidence type="ECO:0000256" key="2">
    <source>
        <dbReference type="ARBA" id="ARBA00023242"/>
    </source>
</evidence>
<comment type="caution">
    <text evidence="6">The sequence shown here is derived from an EMBL/GenBank/DDBJ whole genome shotgun (WGS) entry which is preliminary data.</text>
</comment>
<feature type="domain" description="FHA" evidence="4">
    <location>
        <begin position="582"/>
        <end position="641"/>
    </location>
</feature>
<feature type="region of interest" description="Disordered" evidence="3">
    <location>
        <begin position="420"/>
        <end position="458"/>
    </location>
</feature>
<dbReference type="AlphaFoldDB" id="A0ABD3SAY5"/>
<feature type="compositionally biased region" description="Acidic residues" evidence="3">
    <location>
        <begin position="13"/>
        <end position="27"/>
    </location>
</feature>
<dbReference type="InterPro" id="IPR010997">
    <property type="entry name" value="HRDC-like_sf"/>
</dbReference>
<evidence type="ECO:0000313" key="7">
    <source>
        <dbReference type="Proteomes" id="UP001530377"/>
    </source>
</evidence>
<dbReference type="SUPFAM" id="SSF53098">
    <property type="entry name" value="Ribonuclease H-like"/>
    <property type="match status" value="1"/>
</dbReference>
<keyword evidence="2" id="KW-0539">Nucleus</keyword>
<proteinExistence type="predicted"/>
<feature type="region of interest" description="Disordered" evidence="3">
    <location>
        <begin position="1041"/>
        <end position="1086"/>
    </location>
</feature>
<feature type="compositionally biased region" description="Basic and acidic residues" evidence="3">
    <location>
        <begin position="732"/>
        <end position="746"/>
    </location>
</feature>
<feature type="domain" description="HRDC" evidence="5">
    <location>
        <begin position="648"/>
        <end position="728"/>
    </location>
</feature>
<feature type="compositionally biased region" description="Low complexity" evidence="3">
    <location>
        <begin position="441"/>
        <end position="454"/>
    </location>
</feature>
<accession>A0ABD3SAY5</accession>
<dbReference type="PROSITE" id="PS50006">
    <property type="entry name" value="FHA_DOMAIN"/>
    <property type="match status" value="1"/>
</dbReference>
<dbReference type="Proteomes" id="UP001530377">
    <property type="component" value="Unassembled WGS sequence"/>
</dbReference>
<feature type="region of interest" description="Disordered" evidence="3">
    <location>
        <begin position="120"/>
        <end position="146"/>
    </location>
</feature>
<dbReference type="EMBL" id="JALLPB020000088">
    <property type="protein sequence ID" value="KAL3821654.1"/>
    <property type="molecule type" value="Genomic_DNA"/>
</dbReference>
<dbReference type="Gene3D" id="3.30.420.10">
    <property type="entry name" value="Ribonuclease H-like superfamily/Ribonuclease H"/>
    <property type="match status" value="1"/>
</dbReference>
<feature type="compositionally biased region" description="Acidic residues" evidence="3">
    <location>
        <begin position="132"/>
        <end position="141"/>
    </location>
</feature>
<evidence type="ECO:0000313" key="6">
    <source>
        <dbReference type="EMBL" id="KAL3821654.1"/>
    </source>
</evidence>
<evidence type="ECO:0000259" key="4">
    <source>
        <dbReference type="PROSITE" id="PS50006"/>
    </source>
</evidence>
<feature type="region of interest" description="Disordered" evidence="3">
    <location>
        <begin position="723"/>
        <end position="767"/>
    </location>
</feature>
<feature type="compositionally biased region" description="Gly residues" evidence="3">
    <location>
        <begin position="1069"/>
        <end position="1085"/>
    </location>
</feature>
<dbReference type="PANTHER" id="PTHR12124">
    <property type="entry name" value="POLYMYOSITIS/SCLERODERMA AUTOANTIGEN-RELATED"/>
    <property type="match status" value="1"/>
</dbReference>
<feature type="region of interest" description="Disordered" evidence="3">
    <location>
        <begin position="1"/>
        <end position="30"/>
    </location>
</feature>
<organism evidence="6 7">
    <name type="scientific">Cyclostephanos tholiformis</name>
    <dbReference type="NCBI Taxonomy" id="382380"/>
    <lineage>
        <taxon>Eukaryota</taxon>
        <taxon>Sar</taxon>
        <taxon>Stramenopiles</taxon>
        <taxon>Ochrophyta</taxon>
        <taxon>Bacillariophyta</taxon>
        <taxon>Coscinodiscophyceae</taxon>
        <taxon>Thalassiosirophycidae</taxon>
        <taxon>Stephanodiscales</taxon>
        <taxon>Stephanodiscaceae</taxon>
        <taxon>Cyclostephanos</taxon>
    </lineage>
</organism>
<dbReference type="InterPro" id="IPR002562">
    <property type="entry name" value="3'-5'_exonuclease_dom"/>
</dbReference>
<dbReference type="InterPro" id="IPR036397">
    <property type="entry name" value="RNaseH_sf"/>
</dbReference>
<dbReference type="PROSITE" id="PS50967">
    <property type="entry name" value="HRDC"/>
    <property type="match status" value="1"/>
</dbReference>
<dbReference type="InterPro" id="IPR044876">
    <property type="entry name" value="HRDC_dom_sf"/>
</dbReference>
<feature type="region of interest" description="Disordered" evidence="3">
    <location>
        <begin position="836"/>
        <end position="856"/>
    </location>
</feature>
<feature type="region of interest" description="Disordered" evidence="3">
    <location>
        <begin position="45"/>
        <end position="84"/>
    </location>
</feature>
<dbReference type="GO" id="GO:0005634">
    <property type="term" value="C:nucleus"/>
    <property type="evidence" value="ECO:0007669"/>
    <property type="project" value="UniProtKB-SubCell"/>
</dbReference>
<name>A0ABD3SAY5_9STRA</name>
<feature type="region of interest" description="Disordered" evidence="3">
    <location>
        <begin position="918"/>
        <end position="939"/>
    </location>
</feature>
<feature type="compositionally biased region" description="Low complexity" evidence="3">
    <location>
        <begin position="747"/>
        <end position="757"/>
    </location>
</feature>
<dbReference type="InterPro" id="IPR002121">
    <property type="entry name" value="HRDC_dom"/>
</dbReference>
<dbReference type="SMART" id="SM00474">
    <property type="entry name" value="35EXOc"/>
    <property type="match status" value="1"/>
</dbReference>
<dbReference type="SUPFAM" id="SSF47819">
    <property type="entry name" value="HRDC-like"/>
    <property type="match status" value="1"/>
</dbReference>
<evidence type="ECO:0008006" key="8">
    <source>
        <dbReference type="Google" id="ProtNLM"/>
    </source>
</evidence>
<protein>
    <recommendedName>
        <fullName evidence="8">HRDC domain-containing protein</fullName>
    </recommendedName>
</protein>